<gene>
    <name evidence="1" type="ORF">HPK16_10410</name>
</gene>
<dbReference type="Gene3D" id="2.60.120.10">
    <property type="entry name" value="Jelly Rolls"/>
    <property type="match status" value="1"/>
</dbReference>
<dbReference type="EMBL" id="JABJVM010000010">
    <property type="protein sequence ID" value="MBA3926753.1"/>
    <property type="molecule type" value="Genomic_DNA"/>
</dbReference>
<accession>A0A7W1T789</accession>
<reference evidence="1 2" key="1">
    <citation type="submission" date="2020-08" db="EMBL/GenBank/DDBJ databases">
        <title>Listeria ohnekaius sp. nov. and Listeria portnoyii sp. nov. isolated from non-agricultural and natural environments.</title>
        <authorList>
            <person name="Weller D."/>
            <person name="Belias A.M."/>
            <person name="Liao J."/>
            <person name="Guo S."/>
            <person name="Orsi R.H."/>
            <person name="Wiedmann M."/>
        </authorList>
    </citation>
    <scope>NUCLEOTIDE SEQUENCE [LARGE SCALE GENOMIC DNA]</scope>
    <source>
        <strain evidence="1 2">FSL W9-0585</strain>
    </source>
</reference>
<sequence length="193" mass="22850">MNDFEEKMVEELYRNEPTTKLVRIIDYLEKEILPTHLLANNIIFVKHGVLHTEVKVDNEFCIFNFIQSGEVFYPNHLDEIEERQVVVDCDTTLIILNYEFFLNYATMKPPYMKWLLEKTNLHLQKVLYESTKQKDQDAIMMNLDYIHDILEQEGQDSDMALFDLFTKRKLASYCGVSRSTFYTKLKDLEEAVG</sequence>
<name>A0A7W1T789_9LIST</name>
<dbReference type="InterPro" id="IPR014710">
    <property type="entry name" value="RmlC-like_jellyroll"/>
</dbReference>
<keyword evidence="2" id="KW-1185">Reference proteome</keyword>
<dbReference type="Proteomes" id="UP000548787">
    <property type="component" value="Unassembled WGS sequence"/>
</dbReference>
<dbReference type="AlphaFoldDB" id="A0A7W1T789"/>
<proteinExistence type="predicted"/>
<evidence type="ECO:0000313" key="2">
    <source>
        <dbReference type="Proteomes" id="UP000548787"/>
    </source>
</evidence>
<organism evidence="1 2">
    <name type="scientific">Listeria rustica</name>
    <dbReference type="NCBI Taxonomy" id="2713503"/>
    <lineage>
        <taxon>Bacteria</taxon>
        <taxon>Bacillati</taxon>
        <taxon>Bacillota</taxon>
        <taxon>Bacilli</taxon>
        <taxon>Bacillales</taxon>
        <taxon>Listeriaceae</taxon>
        <taxon>Listeria</taxon>
    </lineage>
</organism>
<protein>
    <submittedName>
        <fullName evidence="1">Crp/Fnr family transcriptional regulator</fullName>
    </submittedName>
</protein>
<dbReference type="RefSeq" id="WP_181676900.1">
    <property type="nucleotide sequence ID" value="NZ_JABJVM010000010.1"/>
</dbReference>
<evidence type="ECO:0000313" key="1">
    <source>
        <dbReference type="EMBL" id="MBA3926753.1"/>
    </source>
</evidence>
<comment type="caution">
    <text evidence="1">The sequence shown here is derived from an EMBL/GenBank/DDBJ whole genome shotgun (WGS) entry which is preliminary data.</text>
</comment>